<feature type="domain" description="Flavodoxin-like" evidence="2">
    <location>
        <begin position="30"/>
        <end position="180"/>
    </location>
</feature>
<dbReference type="AlphaFoldDB" id="A0A412I2V6"/>
<comment type="caution">
    <text evidence="3">The sequence shown here is derived from an EMBL/GenBank/DDBJ whole genome shotgun (WGS) entry which is preliminary data.</text>
</comment>
<proteinExistence type="predicted"/>
<dbReference type="PANTHER" id="PTHR39201:SF1">
    <property type="entry name" value="FLAVODOXIN-LIKE DOMAIN-CONTAINING PROTEIN"/>
    <property type="match status" value="1"/>
</dbReference>
<dbReference type="PANTHER" id="PTHR39201">
    <property type="entry name" value="EXPORTED PROTEIN-RELATED"/>
    <property type="match status" value="1"/>
</dbReference>
<dbReference type="GO" id="GO:0010181">
    <property type="term" value="F:FMN binding"/>
    <property type="evidence" value="ECO:0007669"/>
    <property type="project" value="InterPro"/>
</dbReference>
<evidence type="ECO:0000313" key="3">
    <source>
        <dbReference type="EMBL" id="RGS31253.1"/>
    </source>
</evidence>
<accession>A0A412I2V6</accession>
<evidence type="ECO:0000313" key="4">
    <source>
        <dbReference type="Proteomes" id="UP000283341"/>
    </source>
</evidence>
<gene>
    <name evidence="3" type="ORF">DWX97_25150</name>
</gene>
<feature type="chain" id="PRO_5018994333" evidence="1">
    <location>
        <begin position="23"/>
        <end position="187"/>
    </location>
</feature>
<organism evidence="3 4">
    <name type="scientific">Bacteroides cellulosilyticus</name>
    <dbReference type="NCBI Taxonomy" id="246787"/>
    <lineage>
        <taxon>Bacteria</taxon>
        <taxon>Pseudomonadati</taxon>
        <taxon>Bacteroidota</taxon>
        <taxon>Bacteroidia</taxon>
        <taxon>Bacteroidales</taxon>
        <taxon>Bacteroidaceae</taxon>
        <taxon>Bacteroides</taxon>
    </lineage>
</organism>
<name>A0A412I2V6_9BACE</name>
<reference evidence="3 4" key="1">
    <citation type="submission" date="2018-08" db="EMBL/GenBank/DDBJ databases">
        <title>A genome reference for cultivated species of the human gut microbiota.</title>
        <authorList>
            <person name="Zou Y."/>
            <person name="Xue W."/>
            <person name="Luo G."/>
        </authorList>
    </citation>
    <scope>NUCLEOTIDE SEQUENCE [LARGE SCALE GENOMIC DNA]</scope>
    <source>
        <strain evidence="3 4">AF22-3AC</strain>
    </source>
</reference>
<dbReference type="InterPro" id="IPR029039">
    <property type="entry name" value="Flavoprotein-like_sf"/>
</dbReference>
<dbReference type="SUPFAM" id="SSF52218">
    <property type="entry name" value="Flavoproteins"/>
    <property type="match status" value="1"/>
</dbReference>
<protein>
    <submittedName>
        <fullName evidence="3">Flavodoxin family protein</fullName>
    </submittedName>
</protein>
<feature type="signal peptide" evidence="1">
    <location>
        <begin position="1"/>
        <end position="22"/>
    </location>
</feature>
<dbReference type="InterPro" id="IPR008254">
    <property type="entry name" value="Flavodoxin/NO_synth"/>
</dbReference>
<evidence type="ECO:0000256" key="1">
    <source>
        <dbReference type="SAM" id="SignalP"/>
    </source>
</evidence>
<keyword evidence="1" id="KW-0732">Signal</keyword>
<dbReference type="EMBL" id="QRVJ01000042">
    <property type="protein sequence ID" value="RGS31253.1"/>
    <property type="molecule type" value="Genomic_DNA"/>
</dbReference>
<dbReference type="RefSeq" id="WP_118403951.1">
    <property type="nucleotide sequence ID" value="NZ_JADNFX010000027.1"/>
</dbReference>
<dbReference type="Proteomes" id="UP000283341">
    <property type="component" value="Unassembled WGS sequence"/>
</dbReference>
<evidence type="ECO:0000259" key="2">
    <source>
        <dbReference type="Pfam" id="PF12682"/>
    </source>
</evidence>
<sequence>MKTRILSLIVIAMTVLGTSAKAQSSAKEQKVLVAYFSRSGNTRAVADHIKSLTGGDLFEIQVANPYPEEYHACTEVAKKEKEDNARPALKTKVDNLSSYDVIFVGFPNWWGTMPMPILTFLESYDLSGKVVIPFCTHGGGGEQNCFKDFEKHTSKAENKKGFLVSGGQAASARPQVESWLKGLKVIQ</sequence>
<dbReference type="Pfam" id="PF12682">
    <property type="entry name" value="Flavodoxin_4"/>
    <property type="match status" value="1"/>
</dbReference>
<dbReference type="Gene3D" id="3.40.50.360">
    <property type="match status" value="1"/>
</dbReference>